<gene>
    <name evidence="2" type="ORF">DVA86_17170</name>
</gene>
<dbReference type="GO" id="GO:0016616">
    <property type="term" value="F:oxidoreductase activity, acting on the CH-OH group of donors, NAD or NADP as acceptor"/>
    <property type="evidence" value="ECO:0007669"/>
    <property type="project" value="InterPro"/>
</dbReference>
<dbReference type="EMBL" id="CP031320">
    <property type="protein sequence ID" value="AXK34130.1"/>
    <property type="molecule type" value="Genomic_DNA"/>
</dbReference>
<dbReference type="SUPFAM" id="SSF51735">
    <property type="entry name" value="NAD(P)-binding Rossmann-fold domains"/>
    <property type="match status" value="1"/>
</dbReference>
<feature type="domain" description="3-beta hydroxysteroid dehydrogenase/isomerase" evidence="1">
    <location>
        <begin position="4"/>
        <end position="254"/>
    </location>
</feature>
<dbReference type="RefSeq" id="WP_208879401.1">
    <property type="nucleotide sequence ID" value="NZ_CP031320.1"/>
</dbReference>
<protein>
    <submittedName>
        <fullName evidence="2">NAD-dependent epimerase/dehydratase family protein</fullName>
    </submittedName>
</protein>
<accession>A0A345XR64</accession>
<dbReference type="InterPro" id="IPR036291">
    <property type="entry name" value="NAD(P)-bd_dom_sf"/>
</dbReference>
<dbReference type="GO" id="GO:0004029">
    <property type="term" value="F:aldehyde dehydrogenase (NAD+) activity"/>
    <property type="evidence" value="ECO:0007669"/>
    <property type="project" value="TreeGrafter"/>
</dbReference>
<organism evidence="2 3">
    <name type="scientific">Streptomyces armeniacus</name>
    <dbReference type="NCBI Taxonomy" id="83291"/>
    <lineage>
        <taxon>Bacteria</taxon>
        <taxon>Bacillati</taxon>
        <taxon>Actinomycetota</taxon>
        <taxon>Actinomycetes</taxon>
        <taxon>Kitasatosporales</taxon>
        <taxon>Streptomycetaceae</taxon>
        <taxon>Streptomyces</taxon>
    </lineage>
</organism>
<dbReference type="InterPro" id="IPR002225">
    <property type="entry name" value="3Beta_OHSteriod_DH/Estase"/>
</dbReference>
<dbReference type="AlphaFoldDB" id="A0A345XR64"/>
<dbReference type="Gene3D" id="3.40.50.720">
    <property type="entry name" value="NAD(P)-binding Rossmann-like Domain"/>
    <property type="match status" value="1"/>
</dbReference>
<evidence type="ECO:0000259" key="1">
    <source>
        <dbReference type="Pfam" id="PF01073"/>
    </source>
</evidence>
<dbReference type="Proteomes" id="UP000254425">
    <property type="component" value="Chromosome"/>
</dbReference>
<proteinExistence type="predicted"/>
<name>A0A345XR64_9ACTN</name>
<dbReference type="InterPro" id="IPR051783">
    <property type="entry name" value="NAD(P)-dependent_oxidoreduct"/>
</dbReference>
<dbReference type="GO" id="GO:0006694">
    <property type="term" value="P:steroid biosynthetic process"/>
    <property type="evidence" value="ECO:0007669"/>
    <property type="project" value="InterPro"/>
</dbReference>
<evidence type="ECO:0000313" key="3">
    <source>
        <dbReference type="Proteomes" id="UP000254425"/>
    </source>
</evidence>
<keyword evidence="3" id="KW-1185">Reference proteome</keyword>
<reference evidence="2 3" key="1">
    <citation type="submission" date="2018-07" db="EMBL/GenBank/DDBJ databases">
        <title>Draft genome of the type strain Streptomyces armeniacus ATCC 15676.</title>
        <authorList>
            <person name="Labana P."/>
            <person name="Gosse J.T."/>
            <person name="Boddy C.N."/>
        </authorList>
    </citation>
    <scope>NUCLEOTIDE SEQUENCE [LARGE SCALE GENOMIC DNA]</scope>
    <source>
        <strain evidence="2 3">ATCC 15676</strain>
    </source>
</reference>
<dbReference type="Pfam" id="PF01073">
    <property type="entry name" value="3Beta_HSD"/>
    <property type="match status" value="1"/>
</dbReference>
<sequence length="334" mass="35124">MKVLVTGGSGFLGRAVCAQLAEAGHDVRSLSRTPHPRLAALGVRQHLDDVRDARAVEGATAGCDAVVHCAARAGLSGPVSAYEAVNVAGTRNVVAACLRNGVPRLVHTSTPSVVFDGRDLEGVDESQPYPRRHTTAYARTKAAAERHVLAADSDRLSTVALRPHVIWGPGDPHFLPRVVRRARSGLLRLPDGGRKRTDTVYVENAAAAHLLALPLLAPGSPVAGRAYFLSQGDPRTVRDAVNSLLAAAGLPPEERSVPAGLVRAAAAVVEPVHRALRLAGEPALTRGLVDYLCAAHWFDISAARRDLGYGPFVSTEEGLRRTAAEIGRVPAVGG</sequence>
<dbReference type="PANTHER" id="PTHR48079:SF6">
    <property type="entry name" value="NAD(P)-BINDING DOMAIN-CONTAINING PROTEIN-RELATED"/>
    <property type="match status" value="1"/>
</dbReference>
<evidence type="ECO:0000313" key="2">
    <source>
        <dbReference type="EMBL" id="AXK34130.1"/>
    </source>
</evidence>
<dbReference type="PANTHER" id="PTHR48079">
    <property type="entry name" value="PROTEIN YEEZ"/>
    <property type="match status" value="1"/>
</dbReference>
<dbReference type="KEGG" id="sarm:DVA86_17170"/>
<dbReference type="GO" id="GO:0005737">
    <property type="term" value="C:cytoplasm"/>
    <property type="evidence" value="ECO:0007669"/>
    <property type="project" value="TreeGrafter"/>
</dbReference>